<name>A0ABY0NS55_9HYPH</name>
<dbReference type="InterPro" id="IPR050268">
    <property type="entry name" value="NADH-dep_flavin_reductase"/>
</dbReference>
<evidence type="ECO:0000313" key="3">
    <source>
        <dbReference type="EMBL" id="SDF98686.1"/>
    </source>
</evidence>
<reference evidence="3 4" key="1">
    <citation type="submission" date="2016-10" db="EMBL/GenBank/DDBJ databases">
        <authorList>
            <person name="Varghese N."/>
            <person name="Submissions S."/>
        </authorList>
    </citation>
    <scope>NUCLEOTIDE SEQUENCE [LARGE SCALE GENOMIC DNA]</scope>
    <source>
        <strain evidence="3 4">DSM 26672</strain>
    </source>
</reference>
<dbReference type="SUPFAM" id="SSF50475">
    <property type="entry name" value="FMN-binding split barrel"/>
    <property type="match status" value="1"/>
</dbReference>
<evidence type="ECO:0000256" key="1">
    <source>
        <dbReference type="ARBA" id="ARBA00023002"/>
    </source>
</evidence>
<dbReference type="InterPro" id="IPR002563">
    <property type="entry name" value="Flavin_Rdtase-like_dom"/>
</dbReference>
<comment type="caution">
    <text evidence="3">The sequence shown here is derived from an EMBL/GenBank/DDBJ whole genome shotgun (WGS) entry which is preliminary data.</text>
</comment>
<dbReference type="Proteomes" id="UP000199468">
    <property type="component" value="Unassembled WGS sequence"/>
</dbReference>
<dbReference type="Pfam" id="PF01613">
    <property type="entry name" value="Flavin_Reduct"/>
    <property type="match status" value="1"/>
</dbReference>
<keyword evidence="4" id="KW-1185">Reference proteome</keyword>
<dbReference type="RefSeq" id="WP_091856566.1">
    <property type="nucleotide sequence ID" value="NZ_FNBZ01000002.1"/>
</dbReference>
<protein>
    <submittedName>
        <fullName evidence="3">Flavin reductase</fullName>
    </submittedName>
</protein>
<feature type="domain" description="Flavin reductase like" evidence="2">
    <location>
        <begin position="23"/>
        <end position="170"/>
    </location>
</feature>
<dbReference type="EMBL" id="FNBZ01000002">
    <property type="protein sequence ID" value="SDF98686.1"/>
    <property type="molecule type" value="Genomic_DNA"/>
</dbReference>
<evidence type="ECO:0000259" key="2">
    <source>
        <dbReference type="SMART" id="SM00903"/>
    </source>
</evidence>
<accession>A0ABY0NS55</accession>
<dbReference type="SMART" id="SM00903">
    <property type="entry name" value="Flavin_Reduct"/>
    <property type="match status" value="1"/>
</dbReference>
<dbReference type="Gene3D" id="2.30.110.10">
    <property type="entry name" value="Electron Transport, Fmn-binding Protein, Chain A"/>
    <property type="match status" value="1"/>
</dbReference>
<dbReference type="InterPro" id="IPR012349">
    <property type="entry name" value="Split_barrel_FMN-bd"/>
</dbReference>
<evidence type="ECO:0000313" key="4">
    <source>
        <dbReference type="Proteomes" id="UP000199468"/>
    </source>
</evidence>
<dbReference type="PANTHER" id="PTHR30466">
    <property type="entry name" value="FLAVIN REDUCTASE"/>
    <property type="match status" value="1"/>
</dbReference>
<gene>
    <name evidence="3" type="ORF">SAMN05421844_102556</name>
</gene>
<organism evidence="3 4">
    <name type="scientific">Bosea robiniae</name>
    <dbReference type="NCBI Taxonomy" id="1036780"/>
    <lineage>
        <taxon>Bacteria</taxon>
        <taxon>Pseudomonadati</taxon>
        <taxon>Pseudomonadota</taxon>
        <taxon>Alphaproteobacteria</taxon>
        <taxon>Hyphomicrobiales</taxon>
        <taxon>Boseaceae</taxon>
        <taxon>Bosea</taxon>
    </lineage>
</organism>
<sequence>MTKTVHPLPPLDHPDAHAFRDAMARVASAVHVVTTDGPGGRIGLTATAVASVSDSPPTVLVCIARGSRTLAAIEASGVFCVNTLPESLVDLAEIFASRRGIEGEARFDTARWGRLVTGAPVLLDAISAFDCRLVTTHDAASHRIVIGEVAGLGGAGRGAGLIYRHRRFSAV</sequence>
<dbReference type="PANTHER" id="PTHR30466:SF1">
    <property type="entry name" value="FMN REDUCTASE (NADH) RUTF"/>
    <property type="match status" value="1"/>
</dbReference>
<proteinExistence type="predicted"/>
<keyword evidence="1" id="KW-0560">Oxidoreductase</keyword>